<keyword evidence="6 12" id="KW-0812">Transmembrane</keyword>
<evidence type="ECO:0000256" key="5">
    <source>
        <dbReference type="ARBA" id="ARBA00022679"/>
    </source>
</evidence>
<dbReference type="EC" id="2.4.1.-" evidence="12"/>
<reference evidence="14" key="1">
    <citation type="submission" date="2022-03" db="EMBL/GenBank/DDBJ databases">
        <authorList>
            <person name="Lindestad O."/>
        </authorList>
    </citation>
    <scope>NUCLEOTIDE SEQUENCE</scope>
</reference>
<dbReference type="InterPro" id="IPR005599">
    <property type="entry name" value="GPI_mannosylTrfase"/>
</dbReference>
<evidence type="ECO:0000256" key="7">
    <source>
        <dbReference type="ARBA" id="ARBA00022824"/>
    </source>
</evidence>
<comment type="caution">
    <text evidence="14">The sequence shown here is derived from an EMBL/GenBank/DDBJ whole genome shotgun (WGS) entry which is preliminary data.</text>
</comment>
<evidence type="ECO:0000256" key="4">
    <source>
        <dbReference type="ARBA" id="ARBA00022676"/>
    </source>
</evidence>
<proteinExistence type="inferred from homology"/>
<feature type="transmembrane region" description="Helical" evidence="12">
    <location>
        <begin position="248"/>
        <end position="270"/>
    </location>
</feature>
<keyword evidence="7 12" id="KW-0256">Endoplasmic reticulum</keyword>
<feature type="transmembrane region" description="Helical" evidence="12">
    <location>
        <begin position="333"/>
        <end position="356"/>
    </location>
</feature>
<evidence type="ECO:0000256" key="1">
    <source>
        <dbReference type="ARBA" id="ARBA00004477"/>
    </source>
</evidence>
<dbReference type="AlphaFoldDB" id="A0A8S4S413"/>
<comment type="pathway">
    <text evidence="2">Protein modification; protein glycosylation.</text>
</comment>
<dbReference type="GO" id="GO:0006487">
    <property type="term" value="P:protein N-linked glycosylation"/>
    <property type="evidence" value="ECO:0007669"/>
    <property type="project" value="TreeGrafter"/>
</dbReference>
<evidence type="ECO:0000256" key="3">
    <source>
        <dbReference type="ARBA" id="ARBA00007063"/>
    </source>
</evidence>
<evidence type="ECO:0000256" key="13">
    <source>
        <dbReference type="SAM" id="SignalP"/>
    </source>
</evidence>
<evidence type="ECO:0000313" key="14">
    <source>
        <dbReference type="EMBL" id="CAH2250902.1"/>
    </source>
</evidence>
<evidence type="ECO:0000256" key="12">
    <source>
        <dbReference type="RuleBase" id="RU363075"/>
    </source>
</evidence>
<organism evidence="14 15">
    <name type="scientific">Pararge aegeria aegeria</name>
    <dbReference type="NCBI Taxonomy" id="348720"/>
    <lineage>
        <taxon>Eukaryota</taxon>
        <taxon>Metazoa</taxon>
        <taxon>Ecdysozoa</taxon>
        <taxon>Arthropoda</taxon>
        <taxon>Hexapoda</taxon>
        <taxon>Insecta</taxon>
        <taxon>Pterygota</taxon>
        <taxon>Neoptera</taxon>
        <taxon>Endopterygota</taxon>
        <taxon>Lepidoptera</taxon>
        <taxon>Glossata</taxon>
        <taxon>Ditrysia</taxon>
        <taxon>Papilionoidea</taxon>
        <taxon>Nymphalidae</taxon>
        <taxon>Satyrinae</taxon>
        <taxon>Satyrini</taxon>
        <taxon>Parargina</taxon>
        <taxon>Pararge</taxon>
    </lineage>
</organism>
<dbReference type="Proteomes" id="UP000838756">
    <property type="component" value="Unassembled WGS sequence"/>
</dbReference>
<evidence type="ECO:0000256" key="11">
    <source>
        <dbReference type="ARBA" id="ARBA00048899"/>
    </source>
</evidence>
<dbReference type="Pfam" id="PF03901">
    <property type="entry name" value="Glyco_transf_22"/>
    <property type="match status" value="1"/>
</dbReference>
<evidence type="ECO:0000256" key="9">
    <source>
        <dbReference type="ARBA" id="ARBA00023136"/>
    </source>
</evidence>
<feature type="transmembrane region" description="Helical" evidence="12">
    <location>
        <begin position="197"/>
        <end position="220"/>
    </location>
</feature>
<keyword evidence="5" id="KW-0808">Transferase</keyword>
<gene>
    <name evidence="14" type="primary">jg10248</name>
    <name evidence="14" type="ORF">PAEG_LOCUS22134</name>
</gene>
<feature type="transmembrane region" description="Helical" evidence="12">
    <location>
        <begin position="161"/>
        <end position="185"/>
    </location>
</feature>
<protein>
    <recommendedName>
        <fullName evidence="12">Mannosyltransferase</fullName>
        <ecNumber evidence="12">2.4.1.-</ecNumber>
    </recommendedName>
</protein>
<dbReference type="EMBL" id="CAKXAJ010026017">
    <property type="protein sequence ID" value="CAH2250902.1"/>
    <property type="molecule type" value="Genomic_DNA"/>
</dbReference>
<feature type="transmembrane region" description="Helical" evidence="12">
    <location>
        <begin position="301"/>
        <end position="321"/>
    </location>
</feature>
<feature type="transmembrane region" description="Helical" evidence="12">
    <location>
        <begin position="277"/>
        <end position="295"/>
    </location>
</feature>
<accession>A0A8S4S413</accession>
<dbReference type="GO" id="GO:0005789">
    <property type="term" value="C:endoplasmic reticulum membrane"/>
    <property type="evidence" value="ECO:0007669"/>
    <property type="project" value="UniProtKB-SubCell"/>
</dbReference>
<evidence type="ECO:0000313" key="15">
    <source>
        <dbReference type="Proteomes" id="UP000838756"/>
    </source>
</evidence>
<evidence type="ECO:0000256" key="2">
    <source>
        <dbReference type="ARBA" id="ARBA00004922"/>
    </source>
</evidence>
<keyword evidence="13" id="KW-0732">Signal</keyword>
<name>A0A8S4S413_9NEOP</name>
<feature type="signal peptide" evidence="13">
    <location>
        <begin position="1"/>
        <end position="23"/>
    </location>
</feature>
<keyword evidence="8 12" id="KW-1133">Transmembrane helix</keyword>
<comment type="function">
    <text evidence="10">Mannosyltransferase that operates in the biosynthetic pathway of dolichol-linked oligosaccharides, the glycan precursors employed in protein asparagine (N)-glycosylation. The assembly of dolichol-linked oligosaccharides begins on the cytosolic side of the endoplasmic reticulum membrane and finishes in its lumen. The sequential addition of sugars to dolichol pyrophosphate produces dolichol-linked oligosaccharides containing fourteen sugars, including two GlcNAcs, nine mannoses and three glucoses. Once assembled, the oligosaccharide is transferred from the lipid to nascent proteins by oligosaccharyltransferases. In the lumen of the endoplasmic reticulum, adds the eighth mannose residue in an alpha-1,6 linkage onto Man(7)GlcNAc(2)-PP-dolichol to produce Man(8)GlcNAc(2)-PP-dolichol.</text>
</comment>
<evidence type="ECO:0000256" key="10">
    <source>
        <dbReference type="ARBA" id="ARBA00044721"/>
    </source>
</evidence>
<feature type="transmembrane region" description="Helical" evidence="12">
    <location>
        <begin position="56"/>
        <end position="78"/>
    </location>
</feature>
<comment type="similarity">
    <text evidence="3 12">Belongs to the glycosyltransferase 22 family.</text>
</comment>
<dbReference type="OrthoDB" id="19039at2759"/>
<dbReference type="PANTHER" id="PTHR22760">
    <property type="entry name" value="GLYCOSYLTRANSFERASE"/>
    <property type="match status" value="1"/>
</dbReference>
<sequence>MVQLLYIIASLHVLLCPFTKVEESFNIQASHDILYHRFNLSEYDHNEFPGVVPRTFVGPLVISILSAPVVGVLHLCGINKFWMQYVVRLTLALSVIASWNRLRNALQKQFGSTFSWWFSVITVTQYHFMFYMSRPLPNIIALPLVLLAMEGWLLGRHKQFIVMSGASIIIFRSELAMLCGLYLIIDLFFKKIDVGSLLKTVIPAGIALVILTVVVDSMFWRRLLWPEAEVFWYNTILNKSSNWGTSPFLWYFYSALPRGLGPSIVLLPIGMYLDRRIVPIVVPALVYILLFSFLPHKELRFIIYVFPLLNISSAITCSYVYIRRTKAPIYELFFWGIVMVIVCNIAFCVALSLVAMTNYPGGVAMIRFHKLLKNEPYVHVHISNLAAQTGVTRFTQINDHWTYSKNESLQVDQLQHFTHLLVEAKSKYSPNLKAFSQTHTILDSIESFSQITMNYKLIPPVKIKTKPAIFILERKNFRDAPYHYDAIDKPAEKAEHYYAVDSEPSQVSLEEREIDKINTGEELIDQASETLSVDTEDMDELQEFSTVIEESVNIISPEVITVTVVNDIDNDSTSLEDLEELQDTLVTAFTSNKVAEDIKTFSKQERKKKAIAKIKSETRREVVASAKEKLKEIMKRHKHIAEELSDIISEDIKTEVVQEKDGRGDIPDIESTQNVETPIIEEVKETISTNSAENIIEINNAVNSQNINVDSIVEEVIVRLLDRKIYDDKTKPEDIMIEDRLMIQKIVEEILSERTNYTKTDNKTVENK</sequence>
<feature type="chain" id="PRO_5035790820" description="Mannosyltransferase" evidence="13">
    <location>
        <begin position="24"/>
        <end position="768"/>
    </location>
</feature>
<comment type="subcellular location">
    <subcellularLocation>
        <location evidence="1 12">Endoplasmic reticulum membrane</location>
        <topology evidence="1 12">Multi-pass membrane protein</topology>
    </subcellularLocation>
</comment>
<dbReference type="GO" id="GO:0052917">
    <property type="term" value="F:dol-P-Man:Man(7)GlcNAc(2)-PP-Dol alpha-1,6-mannosyltransferase activity"/>
    <property type="evidence" value="ECO:0007669"/>
    <property type="project" value="UniProtKB-EC"/>
</dbReference>
<keyword evidence="4 12" id="KW-0328">Glycosyltransferase</keyword>
<comment type="catalytic activity">
    <reaction evidence="11">
        <text>an alpha-D-Man-(1-&gt;2)-alpha-D-Man-(1-&gt;2)-alpha-D-Man-(1-&gt;3)-[alpha-D-Man-(1-&gt;2)-alpha-D-Man-(1-&gt;3)-alpha-D-Man-(1-&gt;6)]-beta-D-Man-(1-&gt;4)-beta-D-GlcNAc-(1-&gt;4)-alpha-D-GlcNAc-diphospho-di-trans,poly-cis-dolichol + a di-trans,poly-cis-dolichyl beta-D-mannosyl phosphate = an alpha-D-Man-(1-&gt;2)-alpha-D-Man-(1-&gt;2)-alpha-D-Man-(1-&gt;3)-[alpha-D-Man-(1-&gt;2)-alpha-D-Man-(1-&gt;3)-[alpha-D-Man-(1-&gt;6)]-alpha-D-Man-(1-&gt;6)]-beta-D-Man-(1-&gt;4)-beta-D-GlcNAc-(1-&gt;4)-alpha-D-GlcNAc-diphospho-di-trans,poly-cis-dolichol + a di-trans,poly-cis-dolichyl phosphate + H(+)</text>
        <dbReference type="Rhea" id="RHEA:29535"/>
        <dbReference type="Rhea" id="RHEA-COMP:19498"/>
        <dbReference type="Rhea" id="RHEA-COMP:19501"/>
        <dbReference type="Rhea" id="RHEA-COMP:19518"/>
        <dbReference type="Rhea" id="RHEA-COMP:19519"/>
        <dbReference type="ChEBI" id="CHEBI:15378"/>
        <dbReference type="ChEBI" id="CHEBI:57683"/>
        <dbReference type="ChEBI" id="CHEBI:58211"/>
        <dbReference type="ChEBI" id="CHEBI:132517"/>
        <dbReference type="ChEBI" id="CHEBI:132519"/>
        <dbReference type="EC" id="2.4.1.260"/>
    </reaction>
    <physiologicalReaction direction="left-to-right" evidence="11">
        <dbReference type="Rhea" id="RHEA:29536"/>
    </physiologicalReaction>
</comment>
<evidence type="ECO:0000256" key="8">
    <source>
        <dbReference type="ARBA" id="ARBA00022989"/>
    </source>
</evidence>
<evidence type="ECO:0000256" key="6">
    <source>
        <dbReference type="ARBA" id="ARBA00022692"/>
    </source>
</evidence>
<feature type="transmembrane region" description="Helical" evidence="12">
    <location>
        <begin position="139"/>
        <end position="155"/>
    </location>
</feature>
<dbReference type="PANTHER" id="PTHR22760:SF1">
    <property type="entry name" value="DOL-P-MAN:MAN(7)GLCNAC(2)-PP-DOL ALPHA-1,6-MANNOSYLTRANSFERASE"/>
    <property type="match status" value="1"/>
</dbReference>
<keyword evidence="15" id="KW-1185">Reference proteome</keyword>
<keyword evidence="9 12" id="KW-0472">Membrane</keyword>